<reference evidence="2 3" key="1">
    <citation type="submission" date="2017-01" db="EMBL/GenBank/DDBJ databases">
        <title>Genomic analysis of Xuhuaishuia manganoxidans DY6-4.</title>
        <authorList>
            <person name="Wang X."/>
        </authorList>
    </citation>
    <scope>NUCLEOTIDE SEQUENCE [LARGE SCALE GENOMIC DNA]</scope>
    <source>
        <strain evidence="2 3">DY6-4</strain>
    </source>
</reference>
<dbReference type="Proteomes" id="UP000187266">
    <property type="component" value="Chromosome"/>
</dbReference>
<sequence length="340" mass="36048">MSLLKYMKSVAAVAAIALPGAVSAQSVEEFYSGKTLELYIGYSVGGGYDTYARVIASHMGKHIPGNPTIVATNMPGAGSLRLANWLYEAAPRDGSVIGTIARAAPFEPLLQNEAATFDAAKFNYIGNANTEYSLCAAMSDADISNIDDLRAKELLVGGTGAASDPNKQANVANTALGTKMKIIDGYPGGNDIVLAMERGEVMGRCGWSWSTIKATKADLLESGKIKLLLQFAAKSHPELTEVPLVTDIAETDEAKGMLNFIIAPQEMGRPYVAPPGVPQDRVDALRKAFMDTMQDPEFLKAAAEAGLEITPSDGEQLQQIVESVYATDPAVIAKVIEATN</sequence>
<comment type="similarity">
    <text evidence="1">Belongs to the UPF0065 (bug) family.</text>
</comment>
<dbReference type="Pfam" id="PF03401">
    <property type="entry name" value="TctC"/>
    <property type="match status" value="1"/>
</dbReference>
<dbReference type="AlphaFoldDB" id="A0A1U7DLN4"/>
<dbReference type="RefSeq" id="WP_076980842.1">
    <property type="nucleotide sequence ID" value="NZ_CP019124.1"/>
</dbReference>
<accession>A0A2M9DHN7</accession>
<dbReference type="EMBL" id="CP019124">
    <property type="protein sequence ID" value="APX90825.1"/>
    <property type="molecule type" value="Genomic_DNA"/>
</dbReference>
<dbReference type="STRING" id="1267768.BV394_14805"/>
<dbReference type="InterPro" id="IPR042100">
    <property type="entry name" value="Bug_dom1"/>
</dbReference>
<gene>
    <name evidence="2" type="ORF">BV394_14805</name>
</gene>
<evidence type="ECO:0000313" key="2">
    <source>
        <dbReference type="EMBL" id="APX90825.1"/>
    </source>
</evidence>
<dbReference type="PANTHER" id="PTHR42928:SF5">
    <property type="entry name" value="BLR1237 PROTEIN"/>
    <property type="match status" value="1"/>
</dbReference>
<evidence type="ECO:0000256" key="1">
    <source>
        <dbReference type="ARBA" id="ARBA00006987"/>
    </source>
</evidence>
<keyword evidence="3" id="KW-1185">Reference proteome</keyword>
<organism evidence="2 3">
    <name type="scientific">Brevirhabdus pacifica</name>
    <dbReference type="NCBI Taxonomy" id="1267768"/>
    <lineage>
        <taxon>Bacteria</taxon>
        <taxon>Pseudomonadati</taxon>
        <taxon>Pseudomonadota</taxon>
        <taxon>Alphaproteobacteria</taxon>
        <taxon>Rhodobacterales</taxon>
        <taxon>Paracoccaceae</taxon>
        <taxon>Brevirhabdus</taxon>
    </lineage>
</organism>
<dbReference type="Gene3D" id="3.40.190.150">
    <property type="entry name" value="Bordetella uptake gene, domain 1"/>
    <property type="match status" value="1"/>
</dbReference>
<name>A0A1U7DLN4_9RHOB</name>
<accession>A0A1U7DLN4</accession>
<evidence type="ECO:0000313" key="3">
    <source>
        <dbReference type="Proteomes" id="UP000187266"/>
    </source>
</evidence>
<dbReference type="SUPFAM" id="SSF53850">
    <property type="entry name" value="Periplasmic binding protein-like II"/>
    <property type="match status" value="1"/>
</dbReference>
<proteinExistence type="inferred from homology"/>
<dbReference type="InterPro" id="IPR005064">
    <property type="entry name" value="BUG"/>
</dbReference>
<dbReference type="Gene3D" id="3.40.190.10">
    <property type="entry name" value="Periplasmic binding protein-like II"/>
    <property type="match status" value="1"/>
</dbReference>
<protein>
    <submittedName>
        <fullName evidence="2">Uncharacterized protein</fullName>
    </submittedName>
</protein>
<dbReference type="PANTHER" id="PTHR42928">
    <property type="entry name" value="TRICARBOXYLATE-BINDING PROTEIN"/>
    <property type="match status" value="1"/>
</dbReference>